<dbReference type="InterPro" id="IPR033985">
    <property type="entry name" value="SusD-like_N"/>
</dbReference>
<evidence type="ECO:0000259" key="7">
    <source>
        <dbReference type="Pfam" id="PF14322"/>
    </source>
</evidence>
<dbReference type="Pfam" id="PF14322">
    <property type="entry name" value="SusD-like_3"/>
    <property type="match status" value="1"/>
</dbReference>
<evidence type="ECO:0000256" key="4">
    <source>
        <dbReference type="ARBA" id="ARBA00023136"/>
    </source>
</evidence>
<reference evidence="8 9" key="1">
    <citation type="submission" date="2024-06" db="EMBL/GenBank/DDBJ databases">
        <title>Chitinophaga defluvii sp. nov., isolated from municipal sewage.</title>
        <authorList>
            <person name="Zhang L."/>
        </authorList>
    </citation>
    <scope>NUCLEOTIDE SEQUENCE [LARGE SCALE GENOMIC DNA]</scope>
    <source>
        <strain evidence="8 9">H8</strain>
    </source>
</reference>
<keyword evidence="5" id="KW-0998">Cell outer membrane</keyword>
<organism evidence="8 9">
    <name type="scientific">Chitinophaga defluvii</name>
    <dbReference type="NCBI Taxonomy" id="3163343"/>
    <lineage>
        <taxon>Bacteria</taxon>
        <taxon>Pseudomonadati</taxon>
        <taxon>Bacteroidota</taxon>
        <taxon>Chitinophagia</taxon>
        <taxon>Chitinophagales</taxon>
        <taxon>Chitinophagaceae</taxon>
        <taxon>Chitinophaga</taxon>
    </lineage>
</organism>
<proteinExistence type="inferred from homology"/>
<dbReference type="Proteomes" id="UP001549749">
    <property type="component" value="Unassembled WGS sequence"/>
</dbReference>
<dbReference type="Gene3D" id="1.25.40.390">
    <property type="match status" value="1"/>
</dbReference>
<keyword evidence="3" id="KW-0732">Signal</keyword>
<dbReference type="PROSITE" id="PS51257">
    <property type="entry name" value="PROKAR_LIPOPROTEIN"/>
    <property type="match status" value="1"/>
</dbReference>
<accession>A0ABV2TET9</accession>
<evidence type="ECO:0000313" key="8">
    <source>
        <dbReference type="EMBL" id="MET7000820.1"/>
    </source>
</evidence>
<dbReference type="Pfam" id="PF07980">
    <property type="entry name" value="SusD_RagB"/>
    <property type="match status" value="1"/>
</dbReference>
<dbReference type="EMBL" id="JBEXAC010000002">
    <property type="protein sequence ID" value="MET7000820.1"/>
    <property type="molecule type" value="Genomic_DNA"/>
</dbReference>
<keyword evidence="4" id="KW-0472">Membrane</keyword>
<name>A0ABV2TET9_9BACT</name>
<gene>
    <name evidence="8" type="ORF">ABR189_25785</name>
</gene>
<dbReference type="InterPro" id="IPR012944">
    <property type="entry name" value="SusD_RagB_dom"/>
</dbReference>
<evidence type="ECO:0000256" key="5">
    <source>
        <dbReference type="ARBA" id="ARBA00023237"/>
    </source>
</evidence>
<evidence type="ECO:0000259" key="6">
    <source>
        <dbReference type="Pfam" id="PF07980"/>
    </source>
</evidence>
<dbReference type="SUPFAM" id="SSF48452">
    <property type="entry name" value="TPR-like"/>
    <property type="match status" value="1"/>
</dbReference>
<comment type="caution">
    <text evidence="8">The sequence shown here is derived from an EMBL/GenBank/DDBJ whole genome shotgun (WGS) entry which is preliminary data.</text>
</comment>
<dbReference type="RefSeq" id="WP_354663373.1">
    <property type="nucleotide sequence ID" value="NZ_JBEXAC010000002.1"/>
</dbReference>
<evidence type="ECO:0000256" key="1">
    <source>
        <dbReference type="ARBA" id="ARBA00004442"/>
    </source>
</evidence>
<dbReference type="InterPro" id="IPR011990">
    <property type="entry name" value="TPR-like_helical_dom_sf"/>
</dbReference>
<evidence type="ECO:0000313" key="9">
    <source>
        <dbReference type="Proteomes" id="UP001549749"/>
    </source>
</evidence>
<comment type="similarity">
    <text evidence="2">Belongs to the SusD family.</text>
</comment>
<evidence type="ECO:0000256" key="2">
    <source>
        <dbReference type="ARBA" id="ARBA00006275"/>
    </source>
</evidence>
<evidence type="ECO:0000256" key="3">
    <source>
        <dbReference type="ARBA" id="ARBA00022729"/>
    </source>
</evidence>
<protein>
    <submittedName>
        <fullName evidence="8">RagB/SusD family nutrient uptake outer membrane protein</fullName>
    </submittedName>
</protein>
<sequence length="581" mass="64744">MKKQLLAYTLLVLVAISGACKKDFLERRPLSDIAPQDFFNTEKDLEIYTNSLYGNLPGTDIYSADNTSDNVETASTNEVVAGRHIVKTSAGEAGWNWGALRNINYFLNSYQKAAIPDSVKNHYAGIARFFRALFYLEKVQRFGDVPWYSYPLEANSPELYKARDSRVLVIDSILADLDFAAAKIKAGKNVSRITKWAALALKARVCLFEGTYRKYHSELGLSGADELLQKAADAAKAIMDGGMYKLYSTGKPETDYLNLFAADAANTDEVILARVYDRTLNKTHTANGAFTVSTLGAPGLTKALINSYLMKDGTPFSAVPNYATMPYWEEVKNRDPRLAQTIRTPGYKRIGTNVPLVPDYSDALTGYQGIKFVTGTDQDGFNSNSNDLPIFRYAEVLLIYAEAKAELHQLTQGDADKSVNVIRTRAGMPFLILAGLTADPVLVQHNPGVTDPAILEVRRERRVELAIEGFRYQDLMRWKLGALLAQRFLGAYFPGKGEFDLDGDGKNDIAIVDARPDNPVKGLQYFILKPDRALTEDTKGNIIVHPVDIKKFESPKHYLFPLPLTEMLLNKNLTQNPDWEK</sequence>
<comment type="subcellular location">
    <subcellularLocation>
        <location evidence="1">Cell outer membrane</location>
    </subcellularLocation>
</comment>
<keyword evidence="9" id="KW-1185">Reference proteome</keyword>
<feature type="domain" description="RagB/SusD" evidence="6">
    <location>
        <begin position="269"/>
        <end position="579"/>
    </location>
</feature>
<feature type="domain" description="SusD-like N-terminal" evidence="7">
    <location>
        <begin position="23"/>
        <end position="207"/>
    </location>
</feature>